<dbReference type="Pfam" id="PF13609">
    <property type="entry name" value="Porin_4"/>
    <property type="match status" value="1"/>
</dbReference>
<dbReference type="PRINTS" id="PR00184">
    <property type="entry name" value="NEISSPPORIN"/>
</dbReference>
<dbReference type="InterPro" id="IPR001702">
    <property type="entry name" value="Porin_Gram-ve"/>
</dbReference>
<dbReference type="InterPro" id="IPR023614">
    <property type="entry name" value="Porin_dom_sf"/>
</dbReference>
<keyword evidence="4" id="KW-1134">Transmembrane beta strand</keyword>
<evidence type="ECO:0000256" key="3">
    <source>
        <dbReference type="ARBA" id="ARBA00022448"/>
    </source>
</evidence>
<keyword evidence="10" id="KW-0998">Cell outer membrane</keyword>
<protein>
    <submittedName>
        <fullName evidence="13">Porin</fullName>
    </submittedName>
</protein>
<dbReference type="PANTHER" id="PTHR34501">
    <property type="entry name" value="PROTEIN YDDL-RELATED"/>
    <property type="match status" value="1"/>
</dbReference>
<evidence type="ECO:0000313" key="14">
    <source>
        <dbReference type="Proteomes" id="UP000484381"/>
    </source>
</evidence>
<dbReference type="PANTHER" id="PTHR34501:SF9">
    <property type="entry name" value="MAJOR OUTER MEMBRANE PROTEIN P.IA"/>
    <property type="match status" value="1"/>
</dbReference>
<comment type="subunit">
    <text evidence="2">Homotrimer.</text>
</comment>
<evidence type="ECO:0000256" key="4">
    <source>
        <dbReference type="ARBA" id="ARBA00022452"/>
    </source>
</evidence>
<evidence type="ECO:0000256" key="11">
    <source>
        <dbReference type="SAM" id="SignalP"/>
    </source>
</evidence>
<evidence type="ECO:0000313" key="13">
    <source>
        <dbReference type="EMBL" id="MPW22317.1"/>
    </source>
</evidence>
<name>A0A7X1TK35_9BURK</name>
<evidence type="ECO:0000256" key="2">
    <source>
        <dbReference type="ARBA" id="ARBA00011233"/>
    </source>
</evidence>
<dbReference type="GO" id="GO:0034220">
    <property type="term" value="P:monoatomic ion transmembrane transport"/>
    <property type="evidence" value="ECO:0007669"/>
    <property type="project" value="InterPro"/>
</dbReference>
<feature type="signal peptide" evidence="11">
    <location>
        <begin position="1"/>
        <end position="19"/>
    </location>
</feature>
<dbReference type="GO" id="GO:0046930">
    <property type="term" value="C:pore complex"/>
    <property type="evidence" value="ECO:0007669"/>
    <property type="project" value="UniProtKB-KW"/>
</dbReference>
<dbReference type="InterPro" id="IPR002299">
    <property type="entry name" value="Porin_Neis"/>
</dbReference>
<dbReference type="PRINTS" id="PR00182">
    <property type="entry name" value="ECOLNEIPORIN"/>
</dbReference>
<comment type="caution">
    <text evidence="13">The sequence shown here is derived from an EMBL/GenBank/DDBJ whole genome shotgun (WGS) entry which is preliminary data.</text>
</comment>
<evidence type="ECO:0000256" key="6">
    <source>
        <dbReference type="ARBA" id="ARBA00022729"/>
    </source>
</evidence>
<evidence type="ECO:0000256" key="5">
    <source>
        <dbReference type="ARBA" id="ARBA00022692"/>
    </source>
</evidence>
<feature type="chain" id="PRO_5031524104" evidence="11">
    <location>
        <begin position="20"/>
        <end position="374"/>
    </location>
</feature>
<keyword evidence="14" id="KW-1185">Reference proteome</keyword>
<evidence type="ECO:0000256" key="8">
    <source>
        <dbReference type="ARBA" id="ARBA00023114"/>
    </source>
</evidence>
<dbReference type="GO" id="GO:0009279">
    <property type="term" value="C:cell outer membrane"/>
    <property type="evidence" value="ECO:0007669"/>
    <property type="project" value="UniProtKB-SubCell"/>
</dbReference>
<keyword evidence="8" id="KW-0626">Porin</keyword>
<reference evidence="13 14" key="1">
    <citation type="submission" date="2019-10" db="EMBL/GenBank/DDBJ databases">
        <title>Paraburkholderia sp. isolated from nodules of Mimosa pudica from Brazilian Atlantic Forest soils.</title>
        <authorList>
            <person name="Paulitsch F."/>
            <person name="Hungria M."/>
            <person name="Dall'Agnol R."/>
        </authorList>
    </citation>
    <scope>NUCLEOTIDE SEQUENCE [LARGE SCALE GENOMIC DNA]</scope>
    <source>
        <strain evidence="13 14">CNPSo 3157</strain>
    </source>
</reference>
<feature type="domain" description="Porin" evidence="12">
    <location>
        <begin position="6"/>
        <end position="336"/>
    </location>
</feature>
<keyword evidence="9" id="KW-0472">Membrane</keyword>
<keyword evidence="3" id="KW-0813">Transport</keyword>
<dbReference type="Gene3D" id="2.40.160.10">
    <property type="entry name" value="Porin"/>
    <property type="match status" value="1"/>
</dbReference>
<dbReference type="InterPro" id="IPR033900">
    <property type="entry name" value="Gram_neg_porin_domain"/>
</dbReference>
<evidence type="ECO:0000259" key="12">
    <source>
        <dbReference type="Pfam" id="PF13609"/>
    </source>
</evidence>
<evidence type="ECO:0000256" key="1">
    <source>
        <dbReference type="ARBA" id="ARBA00004571"/>
    </source>
</evidence>
<evidence type="ECO:0000256" key="7">
    <source>
        <dbReference type="ARBA" id="ARBA00023065"/>
    </source>
</evidence>
<organism evidence="13 14">
    <name type="scientific">Paraburkholderia franconis</name>
    <dbReference type="NCBI Taxonomy" id="2654983"/>
    <lineage>
        <taxon>Bacteria</taxon>
        <taxon>Pseudomonadati</taxon>
        <taxon>Pseudomonadota</taxon>
        <taxon>Betaproteobacteria</taxon>
        <taxon>Burkholderiales</taxon>
        <taxon>Burkholderiaceae</taxon>
        <taxon>Paraburkholderia</taxon>
    </lineage>
</organism>
<evidence type="ECO:0000256" key="10">
    <source>
        <dbReference type="ARBA" id="ARBA00023237"/>
    </source>
</evidence>
<dbReference type="AlphaFoldDB" id="A0A7X1TK35"/>
<keyword evidence="5" id="KW-0812">Transmembrane</keyword>
<gene>
    <name evidence="13" type="ORF">GCT13_37195</name>
</gene>
<keyword evidence="6 11" id="KW-0732">Signal</keyword>
<dbReference type="CDD" id="cd00342">
    <property type="entry name" value="gram_neg_porins"/>
    <property type="match status" value="1"/>
</dbReference>
<comment type="subcellular location">
    <subcellularLocation>
        <location evidence="1">Cell outer membrane</location>
        <topology evidence="1">Multi-pass membrane protein</topology>
    </subcellularLocation>
</comment>
<dbReference type="Proteomes" id="UP000484381">
    <property type="component" value="Unassembled WGS sequence"/>
</dbReference>
<dbReference type="RefSeq" id="WP_152766944.1">
    <property type="nucleotide sequence ID" value="NZ_WHNP01000063.1"/>
</dbReference>
<proteinExistence type="predicted"/>
<dbReference type="EMBL" id="WHNP01000063">
    <property type="protein sequence ID" value="MPW22317.1"/>
    <property type="molecule type" value="Genomic_DNA"/>
</dbReference>
<evidence type="ECO:0000256" key="9">
    <source>
        <dbReference type="ARBA" id="ARBA00023136"/>
    </source>
</evidence>
<accession>A0A7X1TK35</accession>
<keyword evidence="7" id="KW-0406">Ion transport</keyword>
<dbReference type="InterPro" id="IPR050298">
    <property type="entry name" value="Gram-neg_bact_OMP"/>
</dbReference>
<dbReference type="SUPFAM" id="SSF56935">
    <property type="entry name" value="Porins"/>
    <property type="match status" value="1"/>
</dbReference>
<dbReference type="GO" id="GO:0015288">
    <property type="term" value="F:porin activity"/>
    <property type="evidence" value="ECO:0007669"/>
    <property type="project" value="UniProtKB-KW"/>
</dbReference>
<sequence>MKKVVALAALGAFAAAAHAQSSVTLYGIISEGVQWSSNQGGHSVVKLDNGTSQPPRWGLKGTEDLGGGLSAIFTLEGGFDVTNGKLGQSSAATQRIFGRQAFVGLSSRDYGTVTMGRQYDFVYDNLEQFEGVVANNFAVNVGDSDNAMGGFRYNNAIKYLSPTYNGLTAGAMYGMSNAADAFSINRMLGLGLSYKSGGFRAAAAFTNIDMPNANTTGSVTDDYLGTPFILFHTSPNGKNVDRHRSIGAGAGYDFGKIIANVLWSDVRFNYLDNTSVHLDNFNASLMYRLSPFTTLGAAYVYTTGKFGGVASNPSVHWNTVSLSVDYAFSKRTDVYVFSDAQFASGPRAIPVLWTSLPSTSRSQIDVVAGIRHRF</sequence>